<dbReference type="Proteomes" id="UP000807306">
    <property type="component" value="Unassembled WGS sequence"/>
</dbReference>
<dbReference type="SUPFAM" id="SSF81383">
    <property type="entry name" value="F-box domain"/>
    <property type="match status" value="1"/>
</dbReference>
<feature type="non-terminal residue" evidence="2">
    <location>
        <position position="1"/>
    </location>
</feature>
<proteinExistence type="predicted"/>
<name>A0A9P6E948_9AGAR</name>
<reference evidence="2" key="1">
    <citation type="submission" date="2020-11" db="EMBL/GenBank/DDBJ databases">
        <authorList>
            <consortium name="DOE Joint Genome Institute"/>
            <person name="Ahrendt S."/>
            <person name="Riley R."/>
            <person name="Andreopoulos W."/>
            <person name="Labutti K."/>
            <person name="Pangilinan J."/>
            <person name="Ruiz-Duenas F.J."/>
            <person name="Barrasa J.M."/>
            <person name="Sanchez-Garcia M."/>
            <person name="Camarero S."/>
            <person name="Miyauchi S."/>
            <person name="Serrano A."/>
            <person name="Linde D."/>
            <person name="Babiker R."/>
            <person name="Drula E."/>
            <person name="Ayuso-Fernandez I."/>
            <person name="Pacheco R."/>
            <person name="Padilla G."/>
            <person name="Ferreira P."/>
            <person name="Barriuso J."/>
            <person name="Kellner H."/>
            <person name="Castanera R."/>
            <person name="Alfaro M."/>
            <person name="Ramirez L."/>
            <person name="Pisabarro A.G."/>
            <person name="Kuo A."/>
            <person name="Tritt A."/>
            <person name="Lipzen A."/>
            <person name="He G."/>
            <person name="Yan M."/>
            <person name="Ng V."/>
            <person name="Cullen D."/>
            <person name="Martin F."/>
            <person name="Rosso M.-N."/>
            <person name="Henrissat B."/>
            <person name="Hibbett D."/>
            <person name="Martinez A.T."/>
            <person name="Grigoriev I.V."/>
        </authorList>
    </citation>
    <scope>NUCLEOTIDE SEQUENCE</scope>
    <source>
        <strain evidence="2">CBS 506.95</strain>
    </source>
</reference>
<protein>
    <recommendedName>
        <fullName evidence="4">F-box domain-containing protein</fullName>
    </recommendedName>
</protein>
<feature type="region of interest" description="Disordered" evidence="1">
    <location>
        <begin position="10"/>
        <end position="30"/>
    </location>
</feature>
<evidence type="ECO:0000313" key="3">
    <source>
        <dbReference type="Proteomes" id="UP000807306"/>
    </source>
</evidence>
<dbReference type="InterPro" id="IPR032675">
    <property type="entry name" value="LRR_dom_sf"/>
</dbReference>
<dbReference type="Gene3D" id="1.20.1280.50">
    <property type="match status" value="1"/>
</dbReference>
<dbReference type="AlphaFoldDB" id="A0A9P6E948"/>
<dbReference type="EMBL" id="MU157892">
    <property type="protein sequence ID" value="KAF9524826.1"/>
    <property type="molecule type" value="Genomic_DNA"/>
</dbReference>
<accession>A0A9P6E948</accession>
<dbReference type="InterPro" id="IPR036047">
    <property type="entry name" value="F-box-like_dom_sf"/>
</dbReference>
<gene>
    <name evidence="2" type="ORF">CPB83DRAFT_860538</name>
</gene>
<sequence>MLVEYPRRIKRTIKKQPRTPPSSSYSHSPAHTVNFTLSDVVRRITLEQGQRETESCQNVSSFSGLSKLPPELLAEIFTFCLPTDQFHVPSCIEAPLVLTHVSSQWRAIALSTPHLWSSLHINYKDSLEDTLATELWLSRSGTCPLSLSIAIDFNQQAQQEILDVLCRYSTRWKHIRFDFRDLLCPPMYDLDVAFGEVPSLETFEFHARDISDTNITPITSLLESAPQLKEVTWVDDLADTETLLQLPLSQLTRLSLSMENGTLDYLQLLNQCSNLEHIRITRPVANSLNQPSPPPVYLSKLTSLNISYDLTGILDHLILPALRSVRIYSDHDKHPSAHPYTQSMHVQSYPHLPLPSSASSSSTSSSHSSHSVPAWQPTSLLSLIDRSTCSITQLSINAPMTEDALLQCIRRVADSLIKLVVKGVSLGDKLVEALTLSRQSRAGPHGRERTECSRVVNTPTVMNADSETDGSGWCCPRLEDIELDTTLGCVQGVLAALVESRLGVGVGMASSSSQSAVDRSLLARSEVDCSPLRRLRIVDGQKDIGALRDLEAASGLGPPRNRFVLQVIPRKDVKKGSGDCYMFRRKLCASR</sequence>
<organism evidence="2 3">
    <name type="scientific">Crepidotus variabilis</name>
    <dbReference type="NCBI Taxonomy" id="179855"/>
    <lineage>
        <taxon>Eukaryota</taxon>
        <taxon>Fungi</taxon>
        <taxon>Dikarya</taxon>
        <taxon>Basidiomycota</taxon>
        <taxon>Agaricomycotina</taxon>
        <taxon>Agaricomycetes</taxon>
        <taxon>Agaricomycetidae</taxon>
        <taxon>Agaricales</taxon>
        <taxon>Agaricineae</taxon>
        <taxon>Crepidotaceae</taxon>
        <taxon>Crepidotus</taxon>
    </lineage>
</organism>
<feature type="region of interest" description="Disordered" evidence="1">
    <location>
        <begin position="351"/>
        <end position="373"/>
    </location>
</feature>
<dbReference type="Gene3D" id="3.80.10.10">
    <property type="entry name" value="Ribonuclease Inhibitor"/>
    <property type="match status" value="1"/>
</dbReference>
<dbReference type="OrthoDB" id="3253362at2759"/>
<evidence type="ECO:0000313" key="2">
    <source>
        <dbReference type="EMBL" id="KAF9524826.1"/>
    </source>
</evidence>
<feature type="compositionally biased region" description="Low complexity" evidence="1">
    <location>
        <begin position="356"/>
        <end position="371"/>
    </location>
</feature>
<evidence type="ECO:0008006" key="4">
    <source>
        <dbReference type="Google" id="ProtNLM"/>
    </source>
</evidence>
<evidence type="ECO:0000256" key="1">
    <source>
        <dbReference type="SAM" id="MobiDB-lite"/>
    </source>
</evidence>
<comment type="caution">
    <text evidence="2">The sequence shown here is derived from an EMBL/GenBank/DDBJ whole genome shotgun (WGS) entry which is preliminary data.</text>
</comment>
<keyword evidence="3" id="KW-1185">Reference proteome</keyword>